<dbReference type="EMBL" id="CP029693">
    <property type="protein sequence ID" value="AWY39159.1"/>
    <property type="molecule type" value="Genomic_DNA"/>
</dbReference>
<dbReference type="Pfam" id="PF09752">
    <property type="entry name" value="ABHD18"/>
    <property type="match status" value="1"/>
</dbReference>
<evidence type="ECO:0000313" key="2">
    <source>
        <dbReference type="EMBL" id="AWY39159.1"/>
    </source>
</evidence>
<dbReference type="Gene3D" id="3.40.50.1820">
    <property type="entry name" value="alpha/beta hydrolase"/>
    <property type="match status" value="1"/>
</dbReference>
<proteinExistence type="predicted"/>
<sequence>MSCHCGLYAGGYRRVPCAPPWCTRRSPPGEGISVWREEQCVSEEGPGNSHSPWWERLSEDFWRQGDGTELDARHRLKIHGSAAIERVMRTSLSATVAASALATLGKPGRVQREFDALRFYEPLARAGDASQVFLPPPEGIVMSERALPGKDIRRFQLRFSSPFKPLNPFARPQFEAMQRNAYAHAQHWCHGDRPRPTLIVIHGFAADPHWLNAHALKLAGFYRRGYDILLFTYPHHGQRAEHGDWFSGQGLFGSGLVAFNEAPLHAIHDLRVFIDYLQRRGVEQIGVTGISLGGYTAALLAAVDDRLDWCVPIVPAVSPVDVFLEWQPTGLLLSRLMRSQGIGVAEMRGLLAVHNPLTYAPRLEGERMLIVGGAGDRVTLPRHLRLLHGHWPGSALHWFPGNHILHLGRGEYLARMGALMDRCSGLYTPST</sequence>
<accession>A0A2Z4RE92</accession>
<dbReference type="GO" id="GO:0052689">
    <property type="term" value="F:carboxylic ester hydrolase activity"/>
    <property type="evidence" value="ECO:0007669"/>
    <property type="project" value="UniProtKB-ARBA"/>
</dbReference>
<keyword evidence="1 2" id="KW-0378">Hydrolase</keyword>
<dbReference type="PANTHER" id="PTHR22946">
    <property type="entry name" value="DIENELACTONE HYDROLASE DOMAIN-CONTAINING PROTEIN-RELATED"/>
    <property type="match status" value="1"/>
</dbReference>
<dbReference type="AlphaFoldDB" id="A0A2Z4RE92"/>
<name>A0A2Z4RE92_PSEPU</name>
<gene>
    <name evidence="2" type="ORF">DKY63_04260</name>
</gene>
<dbReference type="InterPro" id="IPR019149">
    <property type="entry name" value="ABHD18"/>
</dbReference>
<organism evidence="2 3">
    <name type="scientific">Pseudomonas putida</name>
    <name type="common">Arthrobacter siderocapsulatus</name>
    <dbReference type="NCBI Taxonomy" id="303"/>
    <lineage>
        <taxon>Bacteria</taxon>
        <taxon>Pseudomonadati</taxon>
        <taxon>Pseudomonadota</taxon>
        <taxon>Gammaproteobacteria</taxon>
        <taxon>Pseudomonadales</taxon>
        <taxon>Pseudomonadaceae</taxon>
        <taxon>Pseudomonas</taxon>
    </lineage>
</organism>
<evidence type="ECO:0000313" key="3">
    <source>
        <dbReference type="Proteomes" id="UP000250299"/>
    </source>
</evidence>
<dbReference type="OrthoDB" id="5416778at2"/>
<dbReference type="PANTHER" id="PTHR22946:SF9">
    <property type="entry name" value="POLYKETIDE TRANSFERASE AF380"/>
    <property type="match status" value="1"/>
</dbReference>
<evidence type="ECO:0000256" key="1">
    <source>
        <dbReference type="ARBA" id="ARBA00022801"/>
    </source>
</evidence>
<dbReference type="InterPro" id="IPR050261">
    <property type="entry name" value="FrsA_esterase"/>
</dbReference>
<dbReference type="InterPro" id="IPR029058">
    <property type="entry name" value="AB_hydrolase_fold"/>
</dbReference>
<dbReference type="Proteomes" id="UP000250299">
    <property type="component" value="Chromosome"/>
</dbReference>
<reference evidence="2 3" key="1">
    <citation type="submission" date="2018-05" db="EMBL/GenBank/DDBJ databases">
        <title>Whole genome sequence of Pseudomonas putida JBC17.</title>
        <authorList>
            <person name="Lee Y.H."/>
            <person name="David K."/>
        </authorList>
    </citation>
    <scope>NUCLEOTIDE SEQUENCE [LARGE SCALE GENOMIC DNA]</scope>
    <source>
        <strain evidence="2 3">JBC17</strain>
    </source>
</reference>
<dbReference type="SUPFAM" id="SSF53474">
    <property type="entry name" value="alpha/beta-Hydrolases"/>
    <property type="match status" value="1"/>
</dbReference>
<protein>
    <submittedName>
        <fullName evidence="2">Abhydrolase domain-containing 18</fullName>
    </submittedName>
</protein>